<evidence type="ECO:0000313" key="5">
    <source>
        <dbReference type="Proteomes" id="UP000305654"/>
    </source>
</evidence>
<evidence type="ECO:0000256" key="1">
    <source>
        <dbReference type="ARBA" id="ARBA00008950"/>
    </source>
</evidence>
<dbReference type="OrthoDB" id="9785951at2"/>
<accession>A0A5R9J6Z2</accession>
<protein>
    <recommendedName>
        <fullName evidence="2">Phosphoesterase</fullName>
        <ecNumber evidence="2">3.1.4.-</ecNumber>
    </recommendedName>
</protein>
<dbReference type="InterPro" id="IPR029052">
    <property type="entry name" value="Metallo-depent_PP-like"/>
</dbReference>
<evidence type="ECO:0000256" key="2">
    <source>
        <dbReference type="RuleBase" id="RU362039"/>
    </source>
</evidence>
<organism evidence="4 5">
    <name type="scientific">Lichenicoccus roseus</name>
    <dbReference type="NCBI Taxonomy" id="2683649"/>
    <lineage>
        <taxon>Bacteria</taxon>
        <taxon>Pseudomonadati</taxon>
        <taxon>Pseudomonadota</taxon>
        <taxon>Alphaproteobacteria</taxon>
        <taxon>Acetobacterales</taxon>
        <taxon>Acetobacteraceae</taxon>
        <taxon>Lichenicoccus</taxon>
    </lineage>
</organism>
<dbReference type="PANTHER" id="PTHR11124">
    <property type="entry name" value="VACUOLAR SORTING PROTEIN VPS29"/>
    <property type="match status" value="1"/>
</dbReference>
<dbReference type="Pfam" id="PF12850">
    <property type="entry name" value="Metallophos_2"/>
    <property type="match status" value="1"/>
</dbReference>
<dbReference type="EMBL" id="VCDI01000006">
    <property type="protein sequence ID" value="TLU71391.1"/>
    <property type="molecule type" value="Genomic_DNA"/>
</dbReference>
<comment type="similarity">
    <text evidence="1 2">Belongs to the metallophosphoesterase superfamily. YfcE family.</text>
</comment>
<keyword evidence="5" id="KW-1185">Reference proteome</keyword>
<evidence type="ECO:0000313" key="4">
    <source>
        <dbReference type="EMBL" id="TLU71391.1"/>
    </source>
</evidence>
<sequence>MTAPSRLIGLISDTHGLLRPAALDALRGSEAIIHAGDVGGGEILPALGAVAPVVAVRGNIDESPPACLLPERTTLQVGAVAIHVLHDLATLTLDPAAAGIRVVVSGHSHHPGLQERDGVLFVNPGSAGRRRFSLPVTLGRLHVSGTHVEAELIALEA</sequence>
<dbReference type="Proteomes" id="UP000305654">
    <property type="component" value="Unassembled WGS sequence"/>
</dbReference>
<proteinExistence type="inferred from homology"/>
<dbReference type="Gene3D" id="3.60.21.10">
    <property type="match status" value="1"/>
</dbReference>
<name>A0A5R9J6Z2_9PROT</name>
<dbReference type="InterPro" id="IPR024654">
    <property type="entry name" value="Calcineurin-like_PHP_lpxH"/>
</dbReference>
<gene>
    <name evidence="4" type="ORF">FE263_15890</name>
</gene>
<dbReference type="AlphaFoldDB" id="A0A5R9J6Z2"/>
<reference evidence="4 5" key="1">
    <citation type="submission" date="2019-05" db="EMBL/GenBank/DDBJ databases">
        <authorList>
            <person name="Pankratov T."/>
            <person name="Grouzdev D."/>
        </authorList>
    </citation>
    <scope>NUCLEOTIDE SEQUENCE [LARGE SCALE GENOMIC DNA]</scope>
    <source>
        <strain evidence="4 5">KEBCLARHB70R</strain>
    </source>
</reference>
<dbReference type="GO" id="GO:0016787">
    <property type="term" value="F:hydrolase activity"/>
    <property type="evidence" value="ECO:0007669"/>
    <property type="project" value="UniProtKB-UniRule"/>
</dbReference>
<evidence type="ECO:0000259" key="3">
    <source>
        <dbReference type="Pfam" id="PF12850"/>
    </source>
</evidence>
<dbReference type="RefSeq" id="WP_138327028.1">
    <property type="nucleotide sequence ID" value="NZ_VCDI01000006.1"/>
</dbReference>
<comment type="cofactor">
    <cofactor evidence="2">
        <name>a divalent metal cation</name>
        <dbReference type="ChEBI" id="CHEBI:60240"/>
    </cofactor>
</comment>
<dbReference type="SUPFAM" id="SSF56300">
    <property type="entry name" value="Metallo-dependent phosphatases"/>
    <property type="match status" value="1"/>
</dbReference>
<comment type="caution">
    <text evidence="4">The sequence shown here is derived from an EMBL/GenBank/DDBJ whole genome shotgun (WGS) entry which is preliminary data.</text>
</comment>
<feature type="domain" description="Calcineurin-like phosphoesterase" evidence="3">
    <location>
        <begin position="8"/>
        <end position="144"/>
    </location>
</feature>
<dbReference type="NCBIfam" id="TIGR00040">
    <property type="entry name" value="yfcE"/>
    <property type="match status" value="1"/>
</dbReference>
<dbReference type="GO" id="GO:0046872">
    <property type="term" value="F:metal ion binding"/>
    <property type="evidence" value="ECO:0007669"/>
    <property type="project" value="UniProtKB-KW"/>
</dbReference>
<keyword evidence="2" id="KW-0479">Metal-binding</keyword>
<dbReference type="EC" id="3.1.4.-" evidence="2"/>
<dbReference type="InterPro" id="IPR000979">
    <property type="entry name" value="Phosphodiesterase_MJ0936/Vps29"/>
</dbReference>